<name>A0A2H1VWN9_SPOFR</name>
<organism evidence="2">
    <name type="scientific">Spodoptera frugiperda</name>
    <name type="common">Fall armyworm</name>
    <dbReference type="NCBI Taxonomy" id="7108"/>
    <lineage>
        <taxon>Eukaryota</taxon>
        <taxon>Metazoa</taxon>
        <taxon>Ecdysozoa</taxon>
        <taxon>Arthropoda</taxon>
        <taxon>Hexapoda</taxon>
        <taxon>Insecta</taxon>
        <taxon>Pterygota</taxon>
        <taxon>Neoptera</taxon>
        <taxon>Endopterygota</taxon>
        <taxon>Lepidoptera</taxon>
        <taxon>Glossata</taxon>
        <taxon>Ditrysia</taxon>
        <taxon>Noctuoidea</taxon>
        <taxon>Noctuidae</taxon>
        <taxon>Amphipyrinae</taxon>
        <taxon>Spodoptera</taxon>
    </lineage>
</organism>
<evidence type="ECO:0000313" key="2">
    <source>
        <dbReference type="EMBL" id="SOQ45166.1"/>
    </source>
</evidence>
<protein>
    <submittedName>
        <fullName evidence="2">SFRICE_019319</fullName>
    </submittedName>
</protein>
<dbReference type="EMBL" id="ODYU01004858">
    <property type="protein sequence ID" value="SOQ45166.1"/>
    <property type="molecule type" value="Genomic_DNA"/>
</dbReference>
<accession>A0A2H1VWN9</accession>
<evidence type="ECO:0000256" key="1">
    <source>
        <dbReference type="SAM" id="MobiDB-lite"/>
    </source>
</evidence>
<sequence>MEMCPVPIGKRSVGRPPARWSDDIGKVAGRGWMRGAEDRAQWRAIGEACVQQWTRTGHTRGAAVTTSTHWLIGSAHMTQITGMTNSTRISMEENVTSDCSGESIRVARIAADNAARLIAAHTHPALLARAHVVSQWAHTMQSPAQGGARCAVSRCCGGRVASRAPLLPSRESRHCARAAPLALI</sequence>
<proteinExistence type="predicted"/>
<reference evidence="2" key="1">
    <citation type="submission" date="2016-07" db="EMBL/GenBank/DDBJ databases">
        <authorList>
            <person name="Bretaudeau A."/>
        </authorList>
    </citation>
    <scope>NUCLEOTIDE SEQUENCE</scope>
    <source>
        <strain evidence="2">Rice</strain>
        <tissue evidence="2">Whole body</tissue>
    </source>
</reference>
<feature type="region of interest" description="Disordered" evidence="1">
    <location>
        <begin position="1"/>
        <end position="22"/>
    </location>
</feature>
<gene>
    <name evidence="2" type="ORF">SFRICE_019319</name>
</gene>
<dbReference type="AlphaFoldDB" id="A0A2H1VWN9"/>